<dbReference type="InterPro" id="IPR050429">
    <property type="entry name" value="PTS_Glucose_EIICBA"/>
</dbReference>
<feature type="transmembrane region" description="Helical" evidence="12">
    <location>
        <begin position="12"/>
        <end position="32"/>
    </location>
</feature>
<dbReference type="GO" id="GO:0090563">
    <property type="term" value="F:protein-phosphocysteine-sugar phosphotransferase activity"/>
    <property type="evidence" value="ECO:0007669"/>
    <property type="project" value="TreeGrafter"/>
</dbReference>
<evidence type="ECO:0000256" key="9">
    <source>
        <dbReference type="ARBA" id="ARBA00022989"/>
    </source>
</evidence>
<dbReference type="GO" id="GO:0019866">
    <property type="term" value="C:organelle inner membrane"/>
    <property type="evidence" value="ECO:0007669"/>
    <property type="project" value="InterPro"/>
</dbReference>
<gene>
    <name evidence="16" type="ORF">FD22_GL002568</name>
</gene>
<dbReference type="PROSITE" id="PS01035">
    <property type="entry name" value="PTS_EIIB_TYPE_1_CYS"/>
    <property type="match status" value="1"/>
</dbReference>
<evidence type="ECO:0000256" key="3">
    <source>
        <dbReference type="ARBA" id="ARBA00022475"/>
    </source>
</evidence>
<dbReference type="PANTHER" id="PTHR30009">
    <property type="entry name" value="CYTOCHROME C-TYPE SYNTHESIS PROTEIN AND PTS TRANSMEMBRANE COMPONENT"/>
    <property type="match status" value="1"/>
</dbReference>
<dbReference type="PROSITE" id="PS51093">
    <property type="entry name" value="PTS_EIIA_TYPE_1"/>
    <property type="match status" value="1"/>
</dbReference>
<dbReference type="PROSITE" id="PS00371">
    <property type="entry name" value="PTS_EIIA_TYPE_1_HIS"/>
    <property type="match status" value="1"/>
</dbReference>
<feature type="transmembrane region" description="Helical" evidence="12">
    <location>
        <begin position="350"/>
        <end position="369"/>
    </location>
</feature>
<dbReference type="InterPro" id="IPR010974">
    <property type="entry name" value="PTS_IIBC_nag"/>
</dbReference>
<dbReference type="SUPFAM" id="SSF51261">
    <property type="entry name" value="Duplicated hybrid motif"/>
    <property type="match status" value="1"/>
</dbReference>
<dbReference type="Pfam" id="PF00367">
    <property type="entry name" value="PTS_EIIB"/>
    <property type="match status" value="1"/>
</dbReference>
<feature type="transmembrane region" description="Helical" evidence="12">
    <location>
        <begin position="149"/>
        <end position="169"/>
    </location>
</feature>
<keyword evidence="4" id="KW-0762">Sugar transport</keyword>
<dbReference type="AlphaFoldDB" id="A0A0R1EYU7"/>
<comment type="caution">
    <text evidence="16">The sequence shown here is derived from an EMBL/GenBank/DDBJ whole genome shotgun (WGS) entry which is preliminary data.</text>
</comment>
<feature type="transmembrane region" description="Helical" evidence="12">
    <location>
        <begin position="109"/>
        <end position="129"/>
    </location>
</feature>
<proteinExistence type="predicted"/>
<evidence type="ECO:0000256" key="11">
    <source>
        <dbReference type="PROSITE-ProRule" id="PRU00421"/>
    </source>
</evidence>
<dbReference type="InterPro" id="IPR001996">
    <property type="entry name" value="PTS_IIB_1"/>
</dbReference>
<dbReference type="GO" id="GO:0015572">
    <property type="term" value="F:N-acetylglucosamine transmembrane transporter activity"/>
    <property type="evidence" value="ECO:0007669"/>
    <property type="project" value="InterPro"/>
</dbReference>
<keyword evidence="6" id="KW-0598">Phosphotransferase system</keyword>
<dbReference type="CDD" id="cd00212">
    <property type="entry name" value="PTS_IIB_glc"/>
    <property type="match status" value="1"/>
</dbReference>
<dbReference type="InterPro" id="IPR001127">
    <property type="entry name" value="PTS_EIIA_1_perm"/>
</dbReference>
<dbReference type="GO" id="GO:0009401">
    <property type="term" value="P:phosphoenolpyruvate-dependent sugar phosphotransferase system"/>
    <property type="evidence" value="ECO:0007669"/>
    <property type="project" value="UniProtKB-KW"/>
</dbReference>
<feature type="domain" description="PTS EIIB type-1" evidence="14">
    <location>
        <begin position="402"/>
        <end position="484"/>
    </location>
</feature>
<dbReference type="InterPro" id="IPR011055">
    <property type="entry name" value="Dup_hybrid_motif"/>
</dbReference>
<dbReference type="FunFam" id="2.70.70.10:FF:000001">
    <property type="entry name" value="PTS system glucose-specific IIA component"/>
    <property type="match status" value="1"/>
</dbReference>
<reference evidence="16 17" key="1">
    <citation type="journal article" date="2015" name="Genome Announc.">
        <title>Expanding the biotechnology potential of lactobacilli through comparative genomics of 213 strains and associated genera.</title>
        <authorList>
            <person name="Sun Z."/>
            <person name="Harris H.M."/>
            <person name="McCann A."/>
            <person name="Guo C."/>
            <person name="Argimon S."/>
            <person name="Zhang W."/>
            <person name="Yang X."/>
            <person name="Jeffery I.B."/>
            <person name="Cooney J.C."/>
            <person name="Kagawa T.F."/>
            <person name="Liu W."/>
            <person name="Song Y."/>
            <person name="Salvetti E."/>
            <person name="Wrobel A."/>
            <person name="Rasinkangas P."/>
            <person name="Parkhill J."/>
            <person name="Rea M.C."/>
            <person name="O'Sullivan O."/>
            <person name="Ritari J."/>
            <person name="Douillard F.P."/>
            <person name="Paul Ross R."/>
            <person name="Yang R."/>
            <person name="Briner A.E."/>
            <person name="Felis G.E."/>
            <person name="de Vos W.M."/>
            <person name="Barrangou R."/>
            <person name="Klaenhammer T.R."/>
            <person name="Caufield P.W."/>
            <person name="Cui Y."/>
            <person name="Zhang H."/>
            <person name="O'Toole P.W."/>
        </authorList>
    </citation>
    <scope>NUCLEOTIDE SEQUENCE [LARGE SCALE GENOMIC DNA]</scope>
    <source>
        <strain evidence="16 17">DSM 20001</strain>
    </source>
</reference>
<evidence type="ECO:0000313" key="16">
    <source>
        <dbReference type="EMBL" id="KRK14270.1"/>
    </source>
</evidence>
<keyword evidence="7 12" id="KW-0812">Transmembrane</keyword>
<evidence type="ECO:0000256" key="10">
    <source>
        <dbReference type="ARBA" id="ARBA00023136"/>
    </source>
</evidence>
<evidence type="ECO:0000256" key="2">
    <source>
        <dbReference type="ARBA" id="ARBA00022448"/>
    </source>
</evidence>
<name>A0A0R1EYU7_9LACO</name>
<evidence type="ECO:0000256" key="12">
    <source>
        <dbReference type="SAM" id="Phobius"/>
    </source>
</evidence>
<keyword evidence="9 12" id="KW-1133">Transmembrane helix</keyword>
<dbReference type="NCBIfam" id="TIGR00826">
    <property type="entry name" value="EIIB_glc"/>
    <property type="match status" value="1"/>
</dbReference>
<dbReference type="NCBIfam" id="TIGR00830">
    <property type="entry name" value="PTBA"/>
    <property type="match status" value="1"/>
</dbReference>
<dbReference type="Gene3D" id="2.70.70.10">
    <property type="entry name" value="Glucose Permease (Domain IIA)"/>
    <property type="match status" value="1"/>
</dbReference>
<organism evidence="16 17">
    <name type="scientific">Loigolactobacillus coryniformis subsp. coryniformis KCTC 3167 = DSM 20001</name>
    <dbReference type="NCBI Taxonomy" id="913848"/>
    <lineage>
        <taxon>Bacteria</taxon>
        <taxon>Bacillati</taxon>
        <taxon>Bacillota</taxon>
        <taxon>Bacilli</taxon>
        <taxon>Lactobacillales</taxon>
        <taxon>Lactobacillaceae</taxon>
        <taxon>Loigolactobacillus</taxon>
    </lineage>
</organism>
<dbReference type="NCBIfam" id="TIGR01998">
    <property type="entry name" value="PTS-II-BC-nag"/>
    <property type="match status" value="1"/>
</dbReference>
<accession>A0A0R1EYU7</accession>
<dbReference type="PANTHER" id="PTHR30009:SF4">
    <property type="entry name" value="PTS SYSTEM N-ACETYLGLUCOSAMINE-SPECIFIC EIICBA COMPONENT"/>
    <property type="match status" value="1"/>
</dbReference>
<dbReference type="InterPro" id="IPR036878">
    <property type="entry name" value="Glu_permease_IIB"/>
</dbReference>
<dbReference type="eggNOG" id="COG2190">
    <property type="taxonomic scope" value="Bacteria"/>
</dbReference>
<keyword evidence="8" id="KW-0418">Kinase</keyword>
<feature type="domain" description="PTS EIIC type-1" evidence="15">
    <location>
        <begin position="1"/>
        <end position="381"/>
    </location>
</feature>
<feature type="transmembrane region" description="Helical" evidence="12">
    <location>
        <begin position="240"/>
        <end position="260"/>
    </location>
</feature>
<dbReference type="SUPFAM" id="SSF55604">
    <property type="entry name" value="Glucose permease domain IIB"/>
    <property type="match status" value="1"/>
</dbReference>
<dbReference type="Gene3D" id="3.30.1360.60">
    <property type="entry name" value="Glucose permease domain IIB"/>
    <property type="match status" value="1"/>
</dbReference>
<evidence type="ECO:0000256" key="7">
    <source>
        <dbReference type="ARBA" id="ARBA00022692"/>
    </source>
</evidence>
<feature type="transmembrane region" description="Helical" evidence="12">
    <location>
        <begin position="44"/>
        <end position="64"/>
    </location>
</feature>
<dbReference type="EMBL" id="AZCN01000093">
    <property type="protein sequence ID" value="KRK14270.1"/>
    <property type="molecule type" value="Genomic_DNA"/>
</dbReference>
<dbReference type="PROSITE" id="PS51103">
    <property type="entry name" value="PTS_EIIC_TYPE_1"/>
    <property type="match status" value="1"/>
</dbReference>
<evidence type="ECO:0000256" key="5">
    <source>
        <dbReference type="ARBA" id="ARBA00022679"/>
    </source>
</evidence>
<protein>
    <submittedName>
        <fullName evidence="16">N-acetylglucosamine PTS, EIICBA</fullName>
    </submittedName>
</protein>
<dbReference type="eggNOG" id="COG1264">
    <property type="taxonomic scope" value="Bacteria"/>
</dbReference>
<dbReference type="GO" id="GO:0016301">
    <property type="term" value="F:kinase activity"/>
    <property type="evidence" value="ECO:0007669"/>
    <property type="project" value="UniProtKB-KW"/>
</dbReference>
<feature type="transmembrane region" description="Helical" evidence="12">
    <location>
        <begin position="297"/>
        <end position="319"/>
    </location>
</feature>
<comment type="subcellular location">
    <subcellularLocation>
        <location evidence="1">Cell membrane</location>
        <topology evidence="1">Multi-pass membrane protein</topology>
    </subcellularLocation>
</comment>
<evidence type="ECO:0000256" key="6">
    <source>
        <dbReference type="ARBA" id="ARBA00022683"/>
    </source>
</evidence>
<keyword evidence="5" id="KW-0808">Transferase</keyword>
<dbReference type="GO" id="GO:0005886">
    <property type="term" value="C:plasma membrane"/>
    <property type="evidence" value="ECO:0007669"/>
    <property type="project" value="UniProtKB-SubCell"/>
</dbReference>
<feature type="active site" description="Phosphocysteine intermediate; for EIIB activity" evidence="11">
    <location>
        <position position="424"/>
    </location>
</feature>
<dbReference type="GeneID" id="65916546"/>
<dbReference type="RefSeq" id="WP_010011925.1">
    <property type="nucleotide sequence ID" value="NZ_AZCN01000093.1"/>
</dbReference>
<evidence type="ECO:0000259" key="13">
    <source>
        <dbReference type="PROSITE" id="PS51093"/>
    </source>
</evidence>
<dbReference type="PATRIC" id="fig|913848.6.peg.2617"/>
<feature type="transmembrane region" description="Helical" evidence="12">
    <location>
        <begin position="209"/>
        <end position="228"/>
    </location>
</feature>
<feature type="transmembrane region" description="Helical" evidence="12">
    <location>
        <begin position="175"/>
        <end position="197"/>
    </location>
</feature>
<keyword evidence="10 12" id="KW-0472">Membrane</keyword>
<dbReference type="InterPro" id="IPR013013">
    <property type="entry name" value="PTS_EIIC_1"/>
</dbReference>
<evidence type="ECO:0000256" key="8">
    <source>
        <dbReference type="ARBA" id="ARBA00022777"/>
    </source>
</evidence>
<dbReference type="InterPro" id="IPR018113">
    <property type="entry name" value="PTrfase_EIIB_Cys"/>
</dbReference>
<dbReference type="GO" id="GO:0008982">
    <property type="term" value="F:protein-N(PI)-phosphohistidine-sugar phosphotransferase activity"/>
    <property type="evidence" value="ECO:0007669"/>
    <property type="project" value="InterPro"/>
</dbReference>
<dbReference type="Proteomes" id="UP000051181">
    <property type="component" value="Unassembled WGS sequence"/>
</dbReference>
<evidence type="ECO:0000256" key="4">
    <source>
        <dbReference type="ARBA" id="ARBA00022597"/>
    </source>
</evidence>
<feature type="transmembrane region" description="Helical" evidence="12">
    <location>
        <begin position="71"/>
        <end position="89"/>
    </location>
</feature>
<evidence type="ECO:0000313" key="17">
    <source>
        <dbReference type="Proteomes" id="UP000051181"/>
    </source>
</evidence>
<dbReference type="InterPro" id="IPR003352">
    <property type="entry name" value="PTS_EIIC"/>
</dbReference>
<dbReference type="Pfam" id="PF02378">
    <property type="entry name" value="PTS_EIIC"/>
    <property type="match status" value="1"/>
</dbReference>
<dbReference type="Pfam" id="PF00358">
    <property type="entry name" value="PTS_EIIA_1"/>
    <property type="match status" value="1"/>
</dbReference>
<feature type="transmembrane region" description="Helical" evidence="12">
    <location>
        <begin position="272"/>
        <end position="291"/>
    </location>
</feature>
<evidence type="ECO:0000259" key="15">
    <source>
        <dbReference type="PROSITE" id="PS51103"/>
    </source>
</evidence>
<dbReference type="eggNOG" id="COG1263">
    <property type="taxonomic scope" value="Bacteria"/>
</dbReference>
<keyword evidence="3" id="KW-1003">Cell membrane</keyword>
<sequence length="658" mass="69726">MKTYFQRMGRSLMLPVATLPAAAILVGIGHWLPENWAAAQFLQAGGNAILTNLALLFAVGLGLGMSQDKDGSAALAGVVAFIVPTYVLAPAQVSTLLGITTAKVDPAFAAISSNVFIGIIAGLVAATMYNRFHEVKLPMAISFFSGKRLVPIMAALTMLVISLVLLFVWPPIYQALVAFGKFIVGLGAIGAGLYGFFNRLLIPTGLHQALNSVFWFNVAGINDIGNFWASKGTRGITGMYMAGFFPVMMFGLPAGAYAIYRNARPERKKETASLMLAAGFASFFTGVTEPLEFSFMFVAWPLYVIHAVFTGLSLAFAAAMHWTAGFTFSGGLVDFILSLKVPIANQPLMLLVQGVVMAVIYYFGFDFAIKKFNLMTPGREAIATNNDATVGVAIGDDDDKYSIAAKKIYAAIGGTDNIKVVDNCTTRLRLQLNDTAKIDQNAIKAAGVAGLNVLDKTNLQIVVGTEVQFVAAALAKINQAKVPLDQIESTAAPVAMPVTGDVTVGATETLYSVANGQYVAIEDVNDSTFAQKMLGDGFAIEPDSGEIVAPVDAKVMSVFPTKHAIGFKTAAGLEILLHMGIDTVQLNGEPFEVTVAADQEVKHGDVVAHVDLDAIKAAGKQTTMIVIITNMAHVGYLKVAPVTAKLVTNTAVAQVTTK</sequence>
<feature type="domain" description="PTS EIIA type-1" evidence="13">
    <location>
        <begin position="526"/>
        <end position="630"/>
    </location>
</feature>
<dbReference type="GO" id="GO:0015764">
    <property type="term" value="P:N-acetylglucosamine transport"/>
    <property type="evidence" value="ECO:0007669"/>
    <property type="project" value="TreeGrafter"/>
</dbReference>
<evidence type="ECO:0000259" key="14">
    <source>
        <dbReference type="PROSITE" id="PS51098"/>
    </source>
</evidence>
<evidence type="ECO:0000256" key="1">
    <source>
        <dbReference type="ARBA" id="ARBA00004651"/>
    </source>
</evidence>
<dbReference type="PROSITE" id="PS51098">
    <property type="entry name" value="PTS_EIIB_TYPE_1"/>
    <property type="match status" value="1"/>
</dbReference>
<keyword evidence="2" id="KW-0813">Transport</keyword>